<keyword evidence="3 5" id="KW-1133">Transmembrane helix</keyword>
<dbReference type="GO" id="GO:0016020">
    <property type="term" value="C:membrane"/>
    <property type="evidence" value="ECO:0007669"/>
    <property type="project" value="UniProtKB-SubCell"/>
</dbReference>
<sequence>MRLQRPALMLAALWWGGITALSFLAVPTLFASLGNPAVAGPVAAKLFSLQCQAGLVIGLVLLILVRQGGPSPMARTALALICVAMALAVLQEYGVAQKIVSARASGGDLKLWHGVGSALVLGQWLCSGALLWCLGRPRPVGGDQPA</sequence>
<feature type="transmembrane region" description="Helical" evidence="5">
    <location>
        <begin position="42"/>
        <end position="65"/>
    </location>
</feature>
<evidence type="ECO:0000259" key="6">
    <source>
        <dbReference type="Pfam" id="PF13664"/>
    </source>
</evidence>
<dbReference type="AlphaFoldDB" id="A0A372EP49"/>
<evidence type="ECO:0000256" key="3">
    <source>
        <dbReference type="ARBA" id="ARBA00022989"/>
    </source>
</evidence>
<dbReference type="EMBL" id="QVLS01000001">
    <property type="protein sequence ID" value="RFP82398.1"/>
    <property type="molecule type" value="Genomic_DNA"/>
</dbReference>
<feature type="domain" description="TMEM205-like" evidence="6">
    <location>
        <begin position="10"/>
        <end position="106"/>
    </location>
</feature>
<keyword evidence="8" id="KW-1185">Reference proteome</keyword>
<evidence type="ECO:0000256" key="5">
    <source>
        <dbReference type="SAM" id="Phobius"/>
    </source>
</evidence>
<keyword evidence="4 5" id="KW-0472">Membrane</keyword>
<comment type="subcellular location">
    <subcellularLocation>
        <location evidence="1">Membrane</location>
    </subcellularLocation>
</comment>
<evidence type="ECO:0000313" key="7">
    <source>
        <dbReference type="EMBL" id="RFP82398.1"/>
    </source>
</evidence>
<dbReference type="InterPro" id="IPR025423">
    <property type="entry name" value="TMEM205-like"/>
</dbReference>
<evidence type="ECO:0000256" key="1">
    <source>
        <dbReference type="ARBA" id="ARBA00004370"/>
    </source>
</evidence>
<proteinExistence type="predicted"/>
<gene>
    <name evidence="7" type="ORF">DY262_00750</name>
</gene>
<dbReference type="Proteomes" id="UP000261931">
    <property type="component" value="Unassembled WGS sequence"/>
</dbReference>
<feature type="transmembrane region" description="Helical" evidence="5">
    <location>
        <begin position="111"/>
        <end position="134"/>
    </location>
</feature>
<name>A0A372EP49_9BURK</name>
<feature type="transmembrane region" description="Helical" evidence="5">
    <location>
        <begin position="77"/>
        <end position="96"/>
    </location>
</feature>
<dbReference type="Pfam" id="PF13664">
    <property type="entry name" value="DUF4149"/>
    <property type="match status" value="1"/>
</dbReference>
<accession>A0A372EP49</accession>
<dbReference type="RefSeq" id="WP_116957098.1">
    <property type="nucleotide sequence ID" value="NZ_QVLS01000001.1"/>
</dbReference>
<evidence type="ECO:0000313" key="8">
    <source>
        <dbReference type="Proteomes" id="UP000261931"/>
    </source>
</evidence>
<feature type="transmembrane region" description="Helical" evidence="5">
    <location>
        <begin position="7"/>
        <end position="30"/>
    </location>
</feature>
<protein>
    <submittedName>
        <fullName evidence="7">DUF4149 domain-containing protein</fullName>
    </submittedName>
</protein>
<evidence type="ECO:0000256" key="2">
    <source>
        <dbReference type="ARBA" id="ARBA00022692"/>
    </source>
</evidence>
<organism evidence="7 8">
    <name type="scientific">Hydrogenophaga borbori</name>
    <dbReference type="NCBI Taxonomy" id="2294117"/>
    <lineage>
        <taxon>Bacteria</taxon>
        <taxon>Pseudomonadati</taxon>
        <taxon>Pseudomonadota</taxon>
        <taxon>Betaproteobacteria</taxon>
        <taxon>Burkholderiales</taxon>
        <taxon>Comamonadaceae</taxon>
        <taxon>Hydrogenophaga</taxon>
    </lineage>
</organism>
<reference evidence="7 8" key="1">
    <citation type="submission" date="2018-08" db="EMBL/GenBank/DDBJ databases">
        <title>Hydrogenophaga sp. LA-38 isolated from sludge.</title>
        <authorList>
            <person name="Im W.-T."/>
        </authorList>
    </citation>
    <scope>NUCLEOTIDE SEQUENCE [LARGE SCALE GENOMIC DNA]</scope>
    <source>
        <strain evidence="7 8">LA-38</strain>
    </source>
</reference>
<comment type="caution">
    <text evidence="7">The sequence shown here is derived from an EMBL/GenBank/DDBJ whole genome shotgun (WGS) entry which is preliminary data.</text>
</comment>
<keyword evidence="2 5" id="KW-0812">Transmembrane</keyword>
<evidence type="ECO:0000256" key="4">
    <source>
        <dbReference type="ARBA" id="ARBA00023136"/>
    </source>
</evidence>